<evidence type="ECO:0000256" key="5">
    <source>
        <dbReference type="ARBA" id="ARBA00023136"/>
    </source>
</evidence>
<feature type="domain" description="EamA" evidence="7">
    <location>
        <begin position="1"/>
        <end position="135"/>
    </location>
</feature>
<evidence type="ECO:0000313" key="11">
    <source>
        <dbReference type="Proteomes" id="UP000013026"/>
    </source>
</evidence>
<dbReference type="GO" id="GO:0005886">
    <property type="term" value="C:plasma membrane"/>
    <property type="evidence" value="ECO:0007669"/>
    <property type="project" value="UniProtKB-SubCell"/>
</dbReference>
<feature type="transmembrane region" description="Helical" evidence="6">
    <location>
        <begin position="121"/>
        <end position="141"/>
    </location>
</feature>
<dbReference type="AlphaFoldDB" id="D3PPP1"/>
<evidence type="ECO:0000313" key="10">
    <source>
        <dbReference type="Proteomes" id="UP000006655"/>
    </source>
</evidence>
<gene>
    <name evidence="8" type="ordered locus">Mrub_2908</name>
    <name evidence="9" type="ORF">K649_07980</name>
</gene>
<dbReference type="STRING" id="504728.K649_07980"/>
<reference evidence="9" key="2">
    <citation type="submission" date="2013-04" db="EMBL/GenBank/DDBJ databases">
        <title>Non-Hybrid, Finished Microbial Genome Assemblies from Long-Read SMRT Sequencing Data.</title>
        <authorList>
            <person name="Klammer A."/>
            <person name="Drake J."/>
            <person name="Heiner C."/>
            <person name="Clum A."/>
            <person name="Copeland A."/>
            <person name="Huddleston J."/>
            <person name="Eichler E."/>
            <person name="Turner S.W."/>
        </authorList>
    </citation>
    <scope>NUCLEOTIDE SEQUENCE</scope>
    <source>
        <strain evidence="9">DSM 1279</strain>
    </source>
</reference>
<protein>
    <recommendedName>
        <fullName evidence="7">EamA domain-containing protein</fullName>
    </recommendedName>
</protein>
<feature type="transmembrane region" description="Helical" evidence="6">
    <location>
        <begin position="65"/>
        <end position="84"/>
    </location>
</feature>
<feature type="transmembrane region" description="Helical" evidence="6">
    <location>
        <begin position="34"/>
        <end position="53"/>
    </location>
</feature>
<dbReference type="eggNOG" id="COG0697">
    <property type="taxonomic scope" value="Bacteria"/>
</dbReference>
<comment type="subcellular location">
    <subcellularLocation>
        <location evidence="1">Cell membrane</location>
        <topology evidence="1">Multi-pass membrane protein</topology>
    </subcellularLocation>
</comment>
<evidence type="ECO:0000313" key="8">
    <source>
        <dbReference type="EMBL" id="ADD29655.1"/>
    </source>
</evidence>
<feature type="transmembrane region" description="Helical" evidence="6">
    <location>
        <begin position="177"/>
        <end position="196"/>
    </location>
</feature>
<feature type="transmembrane region" description="Helical" evidence="6">
    <location>
        <begin position="90"/>
        <end position="112"/>
    </location>
</feature>
<dbReference type="KEGG" id="mrb:Mrub_2908"/>
<evidence type="ECO:0000256" key="1">
    <source>
        <dbReference type="ARBA" id="ARBA00004651"/>
    </source>
</evidence>
<accession>D3PPP1</accession>
<keyword evidence="5 6" id="KW-0472">Membrane</keyword>
<dbReference type="EMBL" id="CP001743">
    <property type="protein sequence ID" value="ADD29655.1"/>
    <property type="molecule type" value="Genomic_DNA"/>
</dbReference>
<keyword evidence="2" id="KW-1003">Cell membrane</keyword>
<feature type="transmembrane region" description="Helical" evidence="6">
    <location>
        <begin position="147"/>
        <end position="165"/>
    </location>
</feature>
<reference evidence="9 11" key="3">
    <citation type="submission" date="2013-04" db="EMBL/GenBank/DDBJ databases">
        <authorList>
            <person name="Chin J."/>
            <person name="Alexander D.H."/>
            <person name="Marks P."/>
            <person name="Korlach J."/>
            <person name="Clum A."/>
            <person name="Copeland A."/>
        </authorList>
    </citation>
    <scope>NUCLEOTIDE SEQUENCE [LARGE SCALE GENOMIC DNA]</scope>
    <source>
        <strain evidence="11">ATCC 35948 / DSM 1279 / VKM B-1258 / 21</strain>
        <strain evidence="9">DSM 1279</strain>
    </source>
</reference>
<feature type="transmembrane region" description="Helical" evidence="6">
    <location>
        <begin position="202"/>
        <end position="223"/>
    </location>
</feature>
<sequence>MIGYLYVLAAACLWGLLGVVSRWAFEQGVSPLEVAFWRAALGAVLFGSQAVLIQKVRLERADAGAVLGFGLVGISLFYGSYQLAIGSGGAALAAVLLYTAPAIVALLSWLFLREPMDAHKVGAVGLTLLGVALVSLQGGGVRVTPAAVFWGLLSALTYATHYLFGKLYLNKYSTPTVFLYALPVGALGLLPFVHFAPKNAEAWTAIAFLTVASTFFAVTLYFAGLRRLEATRASVVATIEPVVAALTAWLWWGERFSLLGYLGAGLVLAGVVWMVLRPQTGATPLRPTAGPERPRGL</sequence>
<dbReference type="Proteomes" id="UP000013026">
    <property type="component" value="Chromosome"/>
</dbReference>
<dbReference type="InterPro" id="IPR050638">
    <property type="entry name" value="AA-Vitamin_Transporters"/>
</dbReference>
<dbReference type="PANTHER" id="PTHR32322:SF18">
    <property type="entry name" value="S-ADENOSYLMETHIONINE_S-ADENOSYLHOMOCYSTEINE TRANSPORTER"/>
    <property type="match status" value="1"/>
</dbReference>
<evidence type="ECO:0000259" key="7">
    <source>
        <dbReference type="Pfam" id="PF00892"/>
    </source>
</evidence>
<feature type="transmembrane region" description="Helical" evidence="6">
    <location>
        <begin position="258"/>
        <end position="276"/>
    </location>
</feature>
<dbReference type="PATRIC" id="fig|504728.9.peg.1644"/>
<evidence type="ECO:0000256" key="2">
    <source>
        <dbReference type="ARBA" id="ARBA00022475"/>
    </source>
</evidence>
<dbReference type="PANTHER" id="PTHR32322">
    <property type="entry name" value="INNER MEMBRANE TRANSPORTER"/>
    <property type="match status" value="1"/>
</dbReference>
<dbReference type="Gene3D" id="1.10.3730.20">
    <property type="match status" value="1"/>
</dbReference>
<feature type="transmembrane region" description="Helical" evidence="6">
    <location>
        <begin position="235"/>
        <end position="252"/>
    </location>
</feature>
<dbReference type="EMBL" id="CP005385">
    <property type="protein sequence ID" value="AGK04891.1"/>
    <property type="molecule type" value="Genomic_DNA"/>
</dbReference>
<evidence type="ECO:0000256" key="6">
    <source>
        <dbReference type="SAM" id="Phobius"/>
    </source>
</evidence>
<dbReference type="OrthoDB" id="6707571at2"/>
<dbReference type="SUPFAM" id="SSF103481">
    <property type="entry name" value="Multidrug resistance efflux transporter EmrE"/>
    <property type="match status" value="2"/>
</dbReference>
<organism evidence="9 11">
    <name type="scientific">Meiothermus ruber (strain ATCC 35948 / DSM 1279 / VKM B-1258 / 21)</name>
    <name type="common">Thermus ruber</name>
    <dbReference type="NCBI Taxonomy" id="504728"/>
    <lineage>
        <taxon>Bacteria</taxon>
        <taxon>Thermotogati</taxon>
        <taxon>Deinococcota</taxon>
        <taxon>Deinococci</taxon>
        <taxon>Thermales</taxon>
        <taxon>Thermaceae</taxon>
        <taxon>Meiothermus</taxon>
    </lineage>
</organism>
<dbReference type="KEGG" id="mre:K649_07980"/>
<evidence type="ECO:0000256" key="3">
    <source>
        <dbReference type="ARBA" id="ARBA00022692"/>
    </source>
</evidence>
<evidence type="ECO:0000256" key="4">
    <source>
        <dbReference type="ARBA" id="ARBA00022989"/>
    </source>
</evidence>
<dbReference type="Pfam" id="PF00892">
    <property type="entry name" value="EamA"/>
    <property type="match status" value="2"/>
</dbReference>
<dbReference type="Proteomes" id="UP000006655">
    <property type="component" value="Chromosome"/>
</dbReference>
<keyword evidence="3 6" id="KW-0812">Transmembrane</keyword>
<name>D3PPP1_MEIRD</name>
<dbReference type="InterPro" id="IPR037185">
    <property type="entry name" value="EmrE-like"/>
</dbReference>
<dbReference type="InterPro" id="IPR000620">
    <property type="entry name" value="EamA_dom"/>
</dbReference>
<evidence type="ECO:0000313" key="9">
    <source>
        <dbReference type="EMBL" id="AGK04891.1"/>
    </source>
</evidence>
<keyword evidence="4 6" id="KW-1133">Transmembrane helix</keyword>
<proteinExistence type="predicted"/>
<feature type="domain" description="EamA" evidence="7">
    <location>
        <begin position="147"/>
        <end position="275"/>
    </location>
</feature>
<keyword evidence="10" id="KW-1185">Reference proteome</keyword>
<reference evidence="8 10" key="1">
    <citation type="journal article" date="2010" name="Stand. Genomic Sci.">
        <title>Complete genome sequence of Meiothermus ruber type strain (21).</title>
        <authorList>
            <person name="Tindall B.J."/>
            <person name="Sikorski J."/>
            <person name="Lucas S."/>
            <person name="Goltsman E."/>
            <person name="Copeland A."/>
            <person name="Glavina Del Rio T."/>
            <person name="Nolan M."/>
            <person name="Tice H."/>
            <person name="Cheng J.F."/>
            <person name="Han C."/>
            <person name="Pitluck S."/>
            <person name="Liolios K."/>
            <person name="Ivanova N."/>
            <person name="Mavromatis K."/>
            <person name="Ovchinnikova G."/>
            <person name="Pati A."/>
            <person name="Fahnrich R."/>
            <person name="Goodwin L."/>
            <person name="Chen A."/>
            <person name="Palaniappan K."/>
            <person name="Land M."/>
            <person name="Hauser L."/>
            <person name="Chang Y.J."/>
            <person name="Jeffries C.D."/>
            <person name="Rohde M."/>
            <person name="Goker M."/>
            <person name="Woyke T."/>
            <person name="Bristow J."/>
            <person name="Eisen J.A."/>
            <person name="Markowitz V."/>
            <person name="Hugenholtz P."/>
            <person name="Kyrpides N.C."/>
            <person name="Klenk H.P."/>
            <person name="Lapidus A."/>
        </authorList>
    </citation>
    <scope>NUCLEOTIDE SEQUENCE [LARGE SCALE GENOMIC DNA]</scope>
    <source>
        <strain evidence="10">ATCC 35948 / DSM 1279 / VKM B-1258 / 21</strain>
        <strain evidence="8">DSM 1279</strain>
    </source>
</reference>